<feature type="chain" id="PRO_5043978537" evidence="1">
    <location>
        <begin position="18"/>
        <end position="158"/>
    </location>
</feature>
<dbReference type="Proteomes" id="UP001140206">
    <property type="component" value="Chromosome 5"/>
</dbReference>
<dbReference type="InterPro" id="IPR036312">
    <property type="entry name" value="Bifun_inhib/LTP/seed_sf"/>
</dbReference>
<dbReference type="PANTHER" id="PTHR35747">
    <property type="entry name" value="BIFUNCTIONAL INHIBITOR/LIPID-TRANSFER PROTEIN/SEED STORAGE 2S ALBUMIN SUPERFAMILY PROTEIN"/>
    <property type="match status" value="1"/>
</dbReference>
<keyword evidence="1" id="KW-0732">Signal</keyword>
<gene>
    <name evidence="3" type="ORF">LUZ62_087125</name>
</gene>
<dbReference type="PROSITE" id="PS51257">
    <property type="entry name" value="PROKAR_LIPOPROTEIN"/>
    <property type="match status" value="1"/>
</dbReference>
<dbReference type="EMBL" id="JAMFTS010000005">
    <property type="protein sequence ID" value="KAJ4752720.1"/>
    <property type="molecule type" value="Genomic_DNA"/>
</dbReference>
<dbReference type="PANTHER" id="PTHR35747:SF2">
    <property type="entry name" value="NON-SPECIFIC LIPID TRANSFER PROTEIN GPI-ANCHORED 25"/>
    <property type="match status" value="1"/>
</dbReference>
<evidence type="ECO:0000313" key="4">
    <source>
        <dbReference type="Proteomes" id="UP001140206"/>
    </source>
</evidence>
<dbReference type="SUPFAM" id="SSF47699">
    <property type="entry name" value="Bifunctional inhibitor/lipid-transfer protein/seed storage 2S albumin"/>
    <property type="match status" value="1"/>
</dbReference>
<comment type="caution">
    <text evidence="3">The sequence shown here is derived from an EMBL/GenBank/DDBJ whole genome shotgun (WGS) entry which is preliminary data.</text>
</comment>
<evidence type="ECO:0000256" key="1">
    <source>
        <dbReference type="SAM" id="SignalP"/>
    </source>
</evidence>
<dbReference type="InterPro" id="IPR053353">
    <property type="entry name" value="Plant_LTP_GPI-anchored"/>
</dbReference>
<feature type="domain" description="Bifunctional inhibitor/plant lipid transfer protein/seed storage helical" evidence="2">
    <location>
        <begin position="11"/>
        <end position="108"/>
    </location>
</feature>
<organism evidence="3 4">
    <name type="scientific">Rhynchospora pubera</name>
    <dbReference type="NCBI Taxonomy" id="906938"/>
    <lineage>
        <taxon>Eukaryota</taxon>
        <taxon>Viridiplantae</taxon>
        <taxon>Streptophyta</taxon>
        <taxon>Embryophyta</taxon>
        <taxon>Tracheophyta</taxon>
        <taxon>Spermatophyta</taxon>
        <taxon>Magnoliopsida</taxon>
        <taxon>Liliopsida</taxon>
        <taxon>Poales</taxon>
        <taxon>Cyperaceae</taxon>
        <taxon>Cyperoideae</taxon>
        <taxon>Rhynchosporeae</taxon>
        <taxon>Rhynchospora</taxon>
    </lineage>
</organism>
<accession>A0AAV8CAH2</accession>
<dbReference type="AlphaFoldDB" id="A0AAV8CAH2"/>
<evidence type="ECO:0000313" key="3">
    <source>
        <dbReference type="EMBL" id="KAJ4752720.1"/>
    </source>
</evidence>
<feature type="signal peptide" evidence="1">
    <location>
        <begin position="1"/>
        <end position="17"/>
    </location>
</feature>
<proteinExistence type="predicted"/>
<protein>
    <submittedName>
        <fullName evidence="3">Bifunctional inhibitor/lipid-transfer protein/seed storage 2S albumin superfamily protein</fullName>
    </submittedName>
</protein>
<name>A0AAV8CAH2_9POAL</name>
<sequence length="158" mass="16860">MHLIRLSLLLLLASSSASVQHPPPMSMSGCASSLAALYPCLWYLATPPEYSPPTPSLACCATFFQALSTAGPKCVCHVVQQPLVLGYTIDTGKLIDLFPVCGLRDSVFALRWFHHACQAARNEILSPATGIAPAPGPANVANPNSGYFCCIQPKKKNF</sequence>
<keyword evidence="4" id="KW-1185">Reference proteome</keyword>
<dbReference type="Gene3D" id="1.10.110.10">
    <property type="entry name" value="Plant lipid-transfer and hydrophobic proteins"/>
    <property type="match status" value="1"/>
</dbReference>
<dbReference type="InterPro" id="IPR016140">
    <property type="entry name" value="Bifunc_inhib/LTP/seed_store"/>
</dbReference>
<dbReference type="Pfam" id="PF14368">
    <property type="entry name" value="LTP_2"/>
    <property type="match status" value="1"/>
</dbReference>
<dbReference type="CDD" id="cd00010">
    <property type="entry name" value="AAI_LTSS"/>
    <property type="match status" value="1"/>
</dbReference>
<evidence type="ECO:0000259" key="2">
    <source>
        <dbReference type="Pfam" id="PF14368"/>
    </source>
</evidence>
<reference evidence="3" key="1">
    <citation type="submission" date="2022-08" db="EMBL/GenBank/DDBJ databases">
        <authorList>
            <person name="Marques A."/>
        </authorList>
    </citation>
    <scope>NUCLEOTIDE SEQUENCE</scope>
    <source>
        <strain evidence="3">RhyPub2mFocal</strain>
        <tissue evidence="3">Leaves</tissue>
    </source>
</reference>